<dbReference type="Gene3D" id="3.60.20.10">
    <property type="entry name" value="Glutamine Phosphoribosylpyrophosphate, subunit 1, domain 1"/>
    <property type="match status" value="1"/>
</dbReference>
<organism evidence="4 5">
    <name type="scientific">Streptomyces griseoviridis</name>
    <dbReference type="NCBI Taxonomy" id="45398"/>
    <lineage>
        <taxon>Bacteria</taxon>
        <taxon>Bacillati</taxon>
        <taxon>Actinomycetota</taxon>
        <taxon>Actinomycetes</taxon>
        <taxon>Kitasatosporales</taxon>
        <taxon>Streptomycetaceae</taxon>
        <taxon>Streptomyces</taxon>
    </lineage>
</organism>
<evidence type="ECO:0000256" key="2">
    <source>
        <dbReference type="NCBIfam" id="TIGR03690"/>
    </source>
</evidence>
<dbReference type="EC" id="3.4.25.1" evidence="2"/>
<protein>
    <recommendedName>
        <fullName evidence="2">Proteasome subunit beta</fullName>
        <ecNumber evidence="2">3.4.25.1</ecNumber>
    </recommendedName>
</protein>
<keyword evidence="1" id="KW-0378">Hydrolase</keyword>
<gene>
    <name evidence="4" type="ORF">GCM10010238_35290</name>
</gene>
<evidence type="ECO:0000313" key="4">
    <source>
        <dbReference type="EMBL" id="GGS42651.1"/>
    </source>
</evidence>
<dbReference type="GO" id="GO:0005839">
    <property type="term" value="C:proteasome core complex"/>
    <property type="evidence" value="ECO:0007669"/>
    <property type="project" value="UniProtKB-UniRule"/>
</dbReference>
<dbReference type="InterPro" id="IPR001353">
    <property type="entry name" value="Proteasome_sua/b"/>
</dbReference>
<comment type="caution">
    <text evidence="4">The sequence shown here is derived from an EMBL/GenBank/DDBJ whole genome shotgun (WGS) entry which is preliminary data.</text>
</comment>
<dbReference type="AlphaFoldDB" id="A0A918GL66"/>
<dbReference type="InterPro" id="IPR029055">
    <property type="entry name" value="Ntn_hydrolases_N"/>
</dbReference>
<accession>A0A918GL66</accession>
<dbReference type="GO" id="GO:0010498">
    <property type="term" value="P:proteasomal protein catabolic process"/>
    <property type="evidence" value="ECO:0007669"/>
    <property type="project" value="UniProtKB-UniRule"/>
</dbReference>
<reference evidence="4" key="1">
    <citation type="journal article" date="2014" name="Int. J. Syst. Evol. Microbiol.">
        <title>Complete genome sequence of Corynebacterium casei LMG S-19264T (=DSM 44701T), isolated from a smear-ripened cheese.</title>
        <authorList>
            <consortium name="US DOE Joint Genome Institute (JGI-PGF)"/>
            <person name="Walter F."/>
            <person name="Albersmeier A."/>
            <person name="Kalinowski J."/>
            <person name="Ruckert C."/>
        </authorList>
    </citation>
    <scope>NUCLEOTIDE SEQUENCE</scope>
    <source>
        <strain evidence="4">JCM 4234</strain>
    </source>
</reference>
<dbReference type="InterPro" id="IPR022483">
    <property type="entry name" value="PSB_actinobac"/>
</dbReference>
<evidence type="ECO:0000256" key="1">
    <source>
        <dbReference type="ARBA" id="ARBA00022698"/>
    </source>
</evidence>
<name>A0A918GL66_STRGD</name>
<dbReference type="SUPFAM" id="SSF56235">
    <property type="entry name" value="N-terminal nucleophile aminohydrolases (Ntn hydrolases)"/>
    <property type="match status" value="1"/>
</dbReference>
<evidence type="ECO:0000313" key="5">
    <source>
        <dbReference type="Proteomes" id="UP000653493"/>
    </source>
</evidence>
<sequence>MHPADGRTAVAFAGTVGLALDMTKLYQGELAHSEKMEGIPMTLSARAARLAAMIRQHLGQAVRGLAVAPLPAGYDPTAPTADAAGSSPYDAAGGLYEKTGFHAEGPGSSYARGALKELHRPGLSRRGVVLAALHALWDAAADDSATGGPGPGRGIQPVVTVVTEAGFERHTEADTAELSRTMAERRRNRPDGPVATA</sequence>
<keyword evidence="1" id="KW-0645">Protease</keyword>
<reference evidence="4" key="2">
    <citation type="submission" date="2020-09" db="EMBL/GenBank/DDBJ databases">
        <authorList>
            <person name="Sun Q."/>
            <person name="Ohkuma M."/>
        </authorList>
    </citation>
    <scope>NUCLEOTIDE SEQUENCE</scope>
    <source>
        <strain evidence="4">JCM 4234</strain>
    </source>
</reference>
<feature type="region of interest" description="Disordered" evidence="3">
    <location>
        <begin position="168"/>
        <end position="197"/>
    </location>
</feature>
<dbReference type="Pfam" id="PF00227">
    <property type="entry name" value="Proteasome"/>
    <property type="match status" value="1"/>
</dbReference>
<evidence type="ECO:0000256" key="3">
    <source>
        <dbReference type="SAM" id="MobiDB-lite"/>
    </source>
</evidence>
<keyword evidence="1" id="KW-0888">Threonine protease</keyword>
<proteinExistence type="predicted"/>
<keyword evidence="5" id="KW-1185">Reference proteome</keyword>
<dbReference type="GO" id="GO:0004298">
    <property type="term" value="F:threonine-type endopeptidase activity"/>
    <property type="evidence" value="ECO:0007669"/>
    <property type="project" value="UniProtKB-UniRule"/>
</dbReference>
<dbReference type="NCBIfam" id="TIGR03690">
    <property type="entry name" value="20S_bact_beta"/>
    <property type="match status" value="1"/>
</dbReference>
<dbReference type="Proteomes" id="UP000653493">
    <property type="component" value="Unassembled WGS sequence"/>
</dbReference>
<dbReference type="EMBL" id="BMSL01000009">
    <property type="protein sequence ID" value="GGS42651.1"/>
    <property type="molecule type" value="Genomic_DNA"/>
</dbReference>